<dbReference type="InterPro" id="IPR045546">
    <property type="entry name" value="Exportin-T_C"/>
</dbReference>
<dbReference type="Gene3D" id="1.25.10.10">
    <property type="entry name" value="Leucine-rich Repeat Variant"/>
    <property type="match status" value="1"/>
</dbReference>
<evidence type="ECO:0000259" key="11">
    <source>
        <dbReference type="Pfam" id="PF19282"/>
    </source>
</evidence>
<dbReference type="EMBL" id="LYUB02000005">
    <property type="protein sequence ID" value="OVF09442.1"/>
    <property type="molecule type" value="Genomic_DNA"/>
</dbReference>
<comment type="subcellular location">
    <subcellularLocation>
        <location evidence="1 9">Cytoplasm</location>
    </subcellularLocation>
    <subcellularLocation>
        <location evidence="9">Nucleus</location>
    </subcellularLocation>
    <text evidence="9">Shuttles between the nucleus and the cytoplasm.</text>
</comment>
<dbReference type="Pfam" id="PF08389">
    <property type="entry name" value="Xpo1"/>
    <property type="match status" value="1"/>
</dbReference>
<dbReference type="InterPro" id="IPR040017">
    <property type="entry name" value="XPOT"/>
</dbReference>
<comment type="caution">
    <text evidence="12">The sequence shown here is derived from an EMBL/GenBank/DDBJ whole genome shotgun (WGS) entry which is preliminary data.</text>
</comment>
<evidence type="ECO:0000259" key="10">
    <source>
        <dbReference type="Pfam" id="PF08389"/>
    </source>
</evidence>
<keyword evidence="4 9" id="KW-0813">Transport</keyword>
<evidence type="ECO:0000256" key="9">
    <source>
        <dbReference type="RuleBase" id="RU366037"/>
    </source>
</evidence>
<keyword evidence="8 9" id="KW-0539">Nucleus</keyword>
<evidence type="ECO:0000256" key="5">
    <source>
        <dbReference type="ARBA" id="ARBA00022490"/>
    </source>
</evidence>
<comment type="function">
    <text evidence="9">tRNA nucleus export receptor which facilitates tRNA translocation across the nuclear pore complex.</text>
</comment>
<keyword evidence="6 9" id="KW-0820">tRNA-binding</keyword>
<dbReference type="GO" id="GO:0016363">
    <property type="term" value="C:nuclear matrix"/>
    <property type="evidence" value="ECO:0007669"/>
    <property type="project" value="EnsemblFungi"/>
</dbReference>
<keyword evidence="5 9" id="KW-0963">Cytoplasm</keyword>
<evidence type="ECO:0000256" key="2">
    <source>
        <dbReference type="ARBA" id="ARBA00009466"/>
    </source>
</evidence>
<dbReference type="OMA" id="HEMFLFG"/>
<dbReference type="GO" id="GO:0071528">
    <property type="term" value="P:tRNA re-export from nucleus"/>
    <property type="evidence" value="ECO:0007669"/>
    <property type="project" value="UniProtKB-UniRule"/>
</dbReference>
<protein>
    <recommendedName>
        <fullName evidence="3 9">Exportin-T</fullName>
    </recommendedName>
    <alternativeName>
        <fullName evidence="9">Exportin(tRNA)</fullName>
    </alternativeName>
    <alternativeName>
        <fullName evidence="9">tRNA exportin</fullName>
    </alternativeName>
</protein>
<evidence type="ECO:0000256" key="7">
    <source>
        <dbReference type="ARBA" id="ARBA00022884"/>
    </source>
</evidence>
<dbReference type="Pfam" id="PF19282">
    <property type="entry name" value="Exportin-T"/>
    <property type="match status" value="1"/>
</dbReference>
<dbReference type="InterPro" id="IPR013598">
    <property type="entry name" value="Exportin-1/Importin-b-like"/>
</dbReference>
<dbReference type="InterPro" id="IPR011989">
    <property type="entry name" value="ARM-like"/>
</dbReference>
<dbReference type="KEGG" id="clus:A9F13_05g02519"/>
<organism evidence="12 13">
    <name type="scientific">Clavispora lusitaniae</name>
    <name type="common">Candida lusitaniae</name>
    <dbReference type="NCBI Taxonomy" id="36911"/>
    <lineage>
        <taxon>Eukaryota</taxon>
        <taxon>Fungi</taxon>
        <taxon>Dikarya</taxon>
        <taxon>Ascomycota</taxon>
        <taxon>Saccharomycotina</taxon>
        <taxon>Pichiomycetes</taxon>
        <taxon>Metschnikowiaceae</taxon>
        <taxon>Clavispora</taxon>
    </lineage>
</organism>
<sequence length="986" mass="111522">MEQQILQAVEIALSGTADASLKNQAIQFVNEIKATEEGYKTCLDLLVASPAGTKLNDGLRFFIFQVLDENIDKLTQEQLYTLNTSMFKYLNDIIALDGDDAVYLRNKLADVFGHLFCLVYPSVDADFLKTLLLLASSNNILSVDYYLRIMISIHSEIGDKLISRTRETQDRNNALKDLIRERDMPQLVHSWKTVLQSVRDETAQGNALKLVGYYVDWMDFTLFIQNGFLPLIYDFLSVFELRRQACSTLVEIISKKMKPASKLELISILDLASIMGSLKDNDVDFIEDMSRLANQMGLELTIVLENDASLLPEINALLHKLWPIVLDFLGHDYDDVSSQVFPFLQSFLLLCKKVPALATDDLLSTILRKVIDKMKYDEDDDPFDDDEDFQEVRSRLKTVQDTIAVLRPPLYLEIVPAVIESTIFNSTSLSWVSVDLGLYVLSNFADSLKNNLINLPKNEIATSKPYQAVQDFLVKLINNFSLISHPKNQLGFFELIIRHFSTKTFNNTTNTSLEELVTKIIELFSEYGLFNSVESVRLRTWYLFFRFVSATKPKLNEFVLENLLMKVQPLLVIKAELPTRDEDDDLIENGNFNSQLYLFESVGMLASLTGSPATTAKCVDLLFQPLFSSLETCISREDKDVNPLIPLQAHHLLMATATVIKGLDTQAPGRSSPFKSDENLASKISNSSQVVLITLENFNKFESVRDASRFAFARLMPILDIQSSAHLSKLVSLILAAPNLKIQELGDFSGFVGQIVHQFKNNDAIFQLLNDLLTPMIRKIFEMLSMEEENNPNLVREKYALKRALLTFLSMIVLNNQFSLLLTETNKPIFPQLLTSLVDYACDLEDTATTKLAVTQFGNVITVLGCHGGKIKDEKDKFAAALAPIEGIDDYLMENTVKLCFALPFQQQAFDLKDAQLRNVASELSSLLKIYQEQSTQQEFVNYLGNYLTNMGLAQDIASDFCGKLVELSAKDFKRYYVSFLTEFKK</sequence>
<evidence type="ECO:0000256" key="6">
    <source>
        <dbReference type="ARBA" id="ARBA00022555"/>
    </source>
</evidence>
<dbReference type="GO" id="GO:0005737">
    <property type="term" value="C:cytoplasm"/>
    <property type="evidence" value="ECO:0007669"/>
    <property type="project" value="UniProtKB-SubCell"/>
</dbReference>
<dbReference type="Proteomes" id="UP000195602">
    <property type="component" value="Unassembled WGS sequence"/>
</dbReference>
<evidence type="ECO:0000256" key="8">
    <source>
        <dbReference type="ARBA" id="ARBA00023242"/>
    </source>
</evidence>
<dbReference type="InterPro" id="IPR016024">
    <property type="entry name" value="ARM-type_fold"/>
</dbReference>
<dbReference type="GO" id="GO:0005643">
    <property type="term" value="C:nuclear pore"/>
    <property type="evidence" value="ECO:0007669"/>
    <property type="project" value="TreeGrafter"/>
</dbReference>
<feature type="domain" description="Exportin-1/Importin-beta-like" evidence="10">
    <location>
        <begin position="103"/>
        <end position="249"/>
    </location>
</feature>
<dbReference type="AlphaFoldDB" id="A0AA91Q1M6"/>
<dbReference type="GO" id="GO:0031267">
    <property type="term" value="F:small GTPase binding"/>
    <property type="evidence" value="ECO:0007669"/>
    <property type="project" value="EnsemblFungi"/>
</dbReference>
<evidence type="ECO:0000313" key="12">
    <source>
        <dbReference type="EMBL" id="OVF09442.1"/>
    </source>
</evidence>
<reference evidence="12 13" key="1">
    <citation type="submission" date="2017-04" db="EMBL/GenBank/DDBJ databases">
        <title>Draft genome of the yeast Clavispora lusitaniae type strain CBS 6936.</title>
        <authorList>
            <person name="Durrens P."/>
            <person name="Klopp C."/>
            <person name="Biteau N."/>
            <person name="Fitton-Ouhabi V."/>
            <person name="Dementhon K."/>
            <person name="Accoceberry I."/>
            <person name="Sherman D.J."/>
            <person name="Noel T."/>
        </authorList>
    </citation>
    <scope>NUCLEOTIDE SEQUENCE [LARGE SCALE GENOMIC DNA]</scope>
    <source>
        <strain evidence="12 13">CBS 6936</strain>
    </source>
</reference>
<feature type="domain" description="Exportin-T C-terminal" evidence="11">
    <location>
        <begin position="315"/>
        <end position="983"/>
    </location>
</feature>
<evidence type="ECO:0000256" key="4">
    <source>
        <dbReference type="ARBA" id="ARBA00022448"/>
    </source>
</evidence>
<evidence type="ECO:0000256" key="3">
    <source>
        <dbReference type="ARBA" id="ARBA00018928"/>
    </source>
</evidence>
<comment type="similarity">
    <text evidence="2 9">Belongs to the exportin family.</text>
</comment>
<dbReference type="PANTHER" id="PTHR15952:SF11">
    <property type="entry name" value="EXPORTIN-T"/>
    <property type="match status" value="1"/>
</dbReference>
<evidence type="ECO:0000313" key="13">
    <source>
        <dbReference type="Proteomes" id="UP000195602"/>
    </source>
</evidence>
<dbReference type="SUPFAM" id="SSF48371">
    <property type="entry name" value="ARM repeat"/>
    <property type="match status" value="1"/>
</dbReference>
<dbReference type="PANTHER" id="PTHR15952">
    <property type="entry name" value="EXPORTIN-T/LOS1"/>
    <property type="match status" value="1"/>
</dbReference>
<evidence type="ECO:0000256" key="1">
    <source>
        <dbReference type="ARBA" id="ARBA00004496"/>
    </source>
</evidence>
<gene>
    <name evidence="12" type="ORF">A9F13_05g02519</name>
</gene>
<keyword evidence="7 9" id="KW-0694">RNA-binding</keyword>
<accession>A0AA91Q1M6</accession>
<proteinExistence type="inferred from homology"/>
<name>A0AA91Q1M6_CLALS</name>
<dbReference type="GO" id="GO:0000049">
    <property type="term" value="F:tRNA binding"/>
    <property type="evidence" value="ECO:0007669"/>
    <property type="project" value="UniProtKB-UniRule"/>
</dbReference>